<gene>
    <name evidence="3" type="ORF">U9M48_000413</name>
</gene>
<keyword evidence="2" id="KW-0732">Signal</keyword>
<feature type="signal peptide" evidence="2">
    <location>
        <begin position="1"/>
        <end position="33"/>
    </location>
</feature>
<name>A0AAQ3PGY7_PASNO</name>
<dbReference type="AlphaFoldDB" id="A0AAQ3PGY7"/>
<dbReference type="PANTHER" id="PTHR45708:SF4">
    <property type="entry name" value="XYLANASE INHIBITOR PROTEIN 1"/>
    <property type="match status" value="1"/>
</dbReference>
<accession>A0AAQ3PGY7</accession>
<reference evidence="3 4" key="1">
    <citation type="submission" date="2024-02" db="EMBL/GenBank/DDBJ databases">
        <title>High-quality chromosome-scale genome assembly of Pensacola bahiagrass (Paspalum notatum Flugge var. saurae).</title>
        <authorList>
            <person name="Vega J.M."/>
            <person name="Podio M."/>
            <person name="Orjuela J."/>
            <person name="Siena L.A."/>
            <person name="Pessino S.C."/>
            <person name="Combes M.C."/>
            <person name="Mariac C."/>
            <person name="Albertini E."/>
            <person name="Pupilli F."/>
            <person name="Ortiz J.P.A."/>
            <person name="Leblanc O."/>
        </authorList>
    </citation>
    <scope>NUCLEOTIDE SEQUENCE [LARGE SCALE GENOMIC DNA]</scope>
    <source>
        <strain evidence="3">R1</strain>
        <tissue evidence="3">Leaf</tissue>
    </source>
</reference>
<organism evidence="3 4">
    <name type="scientific">Paspalum notatum var. saurae</name>
    <dbReference type="NCBI Taxonomy" id="547442"/>
    <lineage>
        <taxon>Eukaryota</taxon>
        <taxon>Viridiplantae</taxon>
        <taxon>Streptophyta</taxon>
        <taxon>Embryophyta</taxon>
        <taxon>Tracheophyta</taxon>
        <taxon>Spermatophyta</taxon>
        <taxon>Magnoliopsida</taxon>
        <taxon>Liliopsida</taxon>
        <taxon>Poales</taxon>
        <taxon>Poaceae</taxon>
        <taxon>PACMAD clade</taxon>
        <taxon>Panicoideae</taxon>
        <taxon>Andropogonodae</taxon>
        <taxon>Paspaleae</taxon>
        <taxon>Paspalinae</taxon>
        <taxon>Paspalum</taxon>
    </lineage>
</organism>
<evidence type="ECO:0000313" key="4">
    <source>
        <dbReference type="Proteomes" id="UP001341281"/>
    </source>
</evidence>
<keyword evidence="4" id="KW-1185">Reference proteome</keyword>
<dbReference type="Gene3D" id="3.20.20.80">
    <property type="entry name" value="Glycosidases"/>
    <property type="match status" value="1"/>
</dbReference>
<dbReference type="GO" id="GO:0004568">
    <property type="term" value="F:chitinase activity"/>
    <property type="evidence" value="ECO:0007669"/>
    <property type="project" value="TreeGrafter"/>
</dbReference>
<protein>
    <submittedName>
        <fullName evidence="3">Uncharacterized protein</fullName>
    </submittedName>
</protein>
<feature type="region of interest" description="Disordered" evidence="1">
    <location>
        <begin position="80"/>
        <end position="105"/>
    </location>
</feature>
<evidence type="ECO:0000313" key="3">
    <source>
        <dbReference type="EMBL" id="WVZ49031.1"/>
    </source>
</evidence>
<proteinExistence type="predicted"/>
<sequence>MSFQRQRCSWLLLQSIALAAALLSSQLAAPAAAVANKRTGELTVFWGRNKGEGTLRHGALQHPSSVSTAATGWTCRATRRWPASATTSSTASSPRGASRSSSPSAVVTADGSNNYSLPSSASAEAVAAHLWNAYLGGGASDVPRPFSDAVLDGVDFYIDVNGDGSSSNYYYAEFARRLDYFNSMYCHATRKHVRLTANTNFRSWAAGAAPYRPPPVHAL</sequence>
<dbReference type="EMBL" id="CP144745">
    <property type="protein sequence ID" value="WVZ49031.1"/>
    <property type="molecule type" value="Genomic_DNA"/>
</dbReference>
<evidence type="ECO:0000256" key="1">
    <source>
        <dbReference type="SAM" id="MobiDB-lite"/>
    </source>
</evidence>
<dbReference type="InterPro" id="IPR017853">
    <property type="entry name" value="GH"/>
</dbReference>
<dbReference type="Proteomes" id="UP001341281">
    <property type="component" value="Chromosome 01"/>
</dbReference>
<evidence type="ECO:0000256" key="2">
    <source>
        <dbReference type="SAM" id="SignalP"/>
    </source>
</evidence>
<dbReference type="SUPFAM" id="SSF51445">
    <property type="entry name" value="(Trans)glycosidases"/>
    <property type="match status" value="1"/>
</dbReference>
<dbReference type="InterPro" id="IPR050542">
    <property type="entry name" value="Glycosyl_Hydrlase18_Chitinase"/>
</dbReference>
<dbReference type="GO" id="GO:0005576">
    <property type="term" value="C:extracellular region"/>
    <property type="evidence" value="ECO:0007669"/>
    <property type="project" value="TreeGrafter"/>
</dbReference>
<feature type="chain" id="PRO_5042913794" evidence="2">
    <location>
        <begin position="34"/>
        <end position="219"/>
    </location>
</feature>
<dbReference type="PANTHER" id="PTHR45708">
    <property type="entry name" value="ENDOCHITINASE"/>
    <property type="match status" value="1"/>
</dbReference>